<reference evidence="1" key="1">
    <citation type="submission" date="2022-03" db="EMBL/GenBank/DDBJ databases">
        <authorList>
            <person name="Sayadi A."/>
        </authorList>
    </citation>
    <scope>NUCLEOTIDE SEQUENCE</scope>
</reference>
<dbReference type="Proteomes" id="UP001152888">
    <property type="component" value="Unassembled WGS sequence"/>
</dbReference>
<keyword evidence="2" id="KW-1185">Reference proteome</keyword>
<dbReference type="EMBL" id="CAKOFQ010006681">
    <property type="protein sequence ID" value="CAH1959219.1"/>
    <property type="molecule type" value="Genomic_DNA"/>
</dbReference>
<evidence type="ECO:0000313" key="2">
    <source>
        <dbReference type="Proteomes" id="UP001152888"/>
    </source>
</evidence>
<dbReference type="OrthoDB" id="10029266at2759"/>
<dbReference type="AlphaFoldDB" id="A0A9P0JS63"/>
<evidence type="ECO:0000313" key="1">
    <source>
        <dbReference type="EMBL" id="CAH1959219.1"/>
    </source>
</evidence>
<proteinExistence type="predicted"/>
<accession>A0A9P0JS63</accession>
<organism evidence="1 2">
    <name type="scientific">Acanthoscelides obtectus</name>
    <name type="common">Bean weevil</name>
    <name type="synonym">Bruchus obtectus</name>
    <dbReference type="NCBI Taxonomy" id="200917"/>
    <lineage>
        <taxon>Eukaryota</taxon>
        <taxon>Metazoa</taxon>
        <taxon>Ecdysozoa</taxon>
        <taxon>Arthropoda</taxon>
        <taxon>Hexapoda</taxon>
        <taxon>Insecta</taxon>
        <taxon>Pterygota</taxon>
        <taxon>Neoptera</taxon>
        <taxon>Endopterygota</taxon>
        <taxon>Coleoptera</taxon>
        <taxon>Polyphaga</taxon>
        <taxon>Cucujiformia</taxon>
        <taxon>Chrysomeloidea</taxon>
        <taxon>Chrysomelidae</taxon>
        <taxon>Bruchinae</taxon>
        <taxon>Bruchini</taxon>
        <taxon>Acanthoscelides</taxon>
    </lineage>
</organism>
<sequence length="25" mass="2870">MSSAIQPPSMFFWHMSLYTLLSGTH</sequence>
<gene>
    <name evidence="1" type="ORF">ACAOBT_LOCUS3072</name>
</gene>
<comment type="caution">
    <text evidence="1">The sequence shown here is derived from an EMBL/GenBank/DDBJ whole genome shotgun (WGS) entry which is preliminary data.</text>
</comment>
<protein>
    <submittedName>
        <fullName evidence="1">Uncharacterized protein</fullName>
    </submittedName>
</protein>
<name>A0A9P0JS63_ACAOB</name>